<feature type="DNA-binding region" description="Homeobox" evidence="1">
    <location>
        <begin position="107"/>
        <end position="166"/>
    </location>
</feature>
<organism evidence="5 6">
    <name type="scientific">Anaeramoeba flamelloides</name>
    <dbReference type="NCBI Taxonomy" id="1746091"/>
    <lineage>
        <taxon>Eukaryota</taxon>
        <taxon>Metamonada</taxon>
        <taxon>Anaeramoebidae</taxon>
        <taxon>Anaeramoeba</taxon>
    </lineage>
</organism>
<sequence length="375" mass="44473">MTNEQPTIFSNSGQQFEQSNRTILPPTSLPLLNNLYFYQNQLTLSNLRTTNMGSRKRTYQTNRNDKFKKSSHHQLKNRNQNLNQKKKKIHQKKKDQKEKDQKKTGRKPVVRRRTTKKEKEYLRSKFVENSKMSVDQLQEIAKVLGWGVKRVARWFTNQRTRTPKDSLLLIEKKQKFKTQNVVKSAQMSSMTNSSRNMKFLRWAGDISNSMIHDIARISRIDTNKPNDHKNRLASIKHLQSLIHQIQQQIIRQRRREDRFIQSISIDDDDDDEVDDIDIENDLHITVNKGNRQDIVNNYTSRSNNINLLINQNLNTRILQSKNNFEEEYEEEDDDEEGDDDGYEIDEINQLRNESYRILGKLNPRSQKNILFNNKL</sequence>
<comment type="subcellular location">
    <subcellularLocation>
        <location evidence="1 2">Nucleus</location>
    </subcellularLocation>
</comment>
<dbReference type="CDD" id="cd00086">
    <property type="entry name" value="homeodomain"/>
    <property type="match status" value="1"/>
</dbReference>
<dbReference type="AlphaFoldDB" id="A0AAV7Z4A1"/>
<dbReference type="InterPro" id="IPR001356">
    <property type="entry name" value="HD"/>
</dbReference>
<dbReference type="EMBL" id="JANTQA010000036">
    <property type="protein sequence ID" value="KAJ3436634.1"/>
    <property type="molecule type" value="Genomic_DNA"/>
</dbReference>
<feature type="domain" description="Homeobox" evidence="4">
    <location>
        <begin position="105"/>
        <end position="165"/>
    </location>
</feature>
<name>A0AAV7Z4A1_9EUKA</name>
<dbReference type="Gene3D" id="1.10.10.60">
    <property type="entry name" value="Homeodomain-like"/>
    <property type="match status" value="1"/>
</dbReference>
<dbReference type="InterPro" id="IPR009057">
    <property type="entry name" value="Homeodomain-like_sf"/>
</dbReference>
<feature type="compositionally biased region" description="Basic residues" evidence="3">
    <location>
        <begin position="84"/>
        <end position="94"/>
    </location>
</feature>
<dbReference type="SUPFAM" id="SSF46689">
    <property type="entry name" value="Homeodomain-like"/>
    <property type="match status" value="1"/>
</dbReference>
<reference evidence="5" key="1">
    <citation type="submission" date="2022-08" db="EMBL/GenBank/DDBJ databases">
        <title>Novel sulphate-reducing endosymbionts in the free-living metamonad Anaeramoeba.</title>
        <authorList>
            <person name="Jerlstrom-Hultqvist J."/>
            <person name="Cepicka I."/>
            <person name="Gallot-Lavallee L."/>
            <person name="Salas-Leiva D."/>
            <person name="Curtis B.A."/>
            <person name="Zahonova K."/>
            <person name="Pipaliya S."/>
            <person name="Dacks J."/>
            <person name="Roger A.J."/>
        </authorList>
    </citation>
    <scope>NUCLEOTIDE SEQUENCE</scope>
    <source>
        <strain evidence="5">Busselton2</strain>
    </source>
</reference>
<dbReference type="Proteomes" id="UP001146793">
    <property type="component" value="Unassembled WGS sequence"/>
</dbReference>
<evidence type="ECO:0000313" key="6">
    <source>
        <dbReference type="Proteomes" id="UP001146793"/>
    </source>
</evidence>
<evidence type="ECO:0000313" key="5">
    <source>
        <dbReference type="EMBL" id="KAJ3436634.1"/>
    </source>
</evidence>
<protein>
    <submittedName>
        <fullName evidence="5">Lim/homeobox protein lhx</fullName>
    </submittedName>
</protein>
<evidence type="ECO:0000256" key="2">
    <source>
        <dbReference type="RuleBase" id="RU000682"/>
    </source>
</evidence>
<keyword evidence="1 2" id="KW-0238">DNA-binding</keyword>
<accession>A0AAV7Z4A1</accession>
<gene>
    <name evidence="5" type="ORF">M0812_18695</name>
</gene>
<evidence type="ECO:0000259" key="4">
    <source>
        <dbReference type="PROSITE" id="PS50071"/>
    </source>
</evidence>
<keyword evidence="1 2" id="KW-0539">Nucleus</keyword>
<feature type="compositionally biased region" description="Basic residues" evidence="3">
    <location>
        <begin position="104"/>
        <end position="116"/>
    </location>
</feature>
<evidence type="ECO:0000256" key="1">
    <source>
        <dbReference type="PROSITE-ProRule" id="PRU00108"/>
    </source>
</evidence>
<dbReference type="SMART" id="SM00389">
    <property type="entry name" value="HOX"/>
    <property type="match status" value="1"/>
</dbReference>
<dbReference type="Pfam" id="PF00046">
    <property type="entry name" value="Homeodomain"/>
    <property type="match status" value="1"/>
</dbReference>
<dbReference type="GO" id="GO:0003677">
    <property type="term" value="F:DNA binding"/>
    <property type="evidence" value="ECO:0007669"/>
    <property type="project" value="UniProtKB-UniRule"/>
</dbReference>
<evidence type="ECO:0000256" key="3">
    <source>
        <dbReference type="SAM" id="MobiDB-lite"/>
    </source>
</evidence>
<dbReference type="PROSITE" id="PS50071">
    <property type="entry name" value="HOMEOBOX_2"/>
    <property type="match status" value="1"/>
</dbReference>
<keyword evidence="1 2" id="KW-0371">Homeobox</keyword>
<proteinExistence type="predicted"/>
<dbReference type="GO" id="GO:0005634">
    <property type="term" value="C:nucleus"/>
    <property type="evidence" value="ECO:0007669"/>
    <property type="project" value="UniProtKB-SubCell"/>
</dbReference>
<comment type="caution">
    <text evidence="5">The sequence shown here is derived from an EMBL/GenBank/DDBJ whole genome shotgun (WGS) entry which is preliminary data.</text>
</comment>
<feature type="region of interest" description="Disordered" evidence="3">
    <location>
        <begin position="48"/>
        <end position="117"/>
    </location>
</feature>